<dbReference type="Gene3D" id="2.40.160.20">
    <property type="match status" value="1"/>
</dbReference>
<dbReference type="Proteomes" id="UP001243844">
    <property type="component" value="Unassembled WGS sequence"/>
</dbReference>
<dbReference type="EMBL" id="JAVIDL010000025">
    <property type="protein sequence ID" value="MDQ8936510.1"/>
    <property type="molecule type" value="Genomic_DNA"/>
</dbReference>
<dbReference type="AlphaFoldDB" id="A0AAW8JBP3"/>
<dbReference type="InterPro" id="IPR005618">
    <property type="entry name" value="OMPW"/>
</dbReference>
<feature type="chain" id="PRO_5043633961" evidence="1">
    <location>
        <begin position="20"/>
        <end position="199"/>
    </location>
</feature>
<evidence type="ECO:0000313" key="2">
    <source>
        <dbReference type="EMBL" id="MDQ8936510.1"/>
    </source>
</evidence>
<dbReference type="Pfam" id="PF03922">
    <property type="entry name" value="OmpW"/>
    <property type="match status" value="1"/>
</dbReference>
<gene>
    <name evidence="2" type="ORF">RFH47_12360</name>
</gene>
<dbReference type="PANTHER" id="PTHR36920:SF1">
    <property type="entry name" value="OUTER MEMBRANE PROTEIN W"/>
    <property type="match status" value="1"/>
</dbReference>
<dbReference type="GO" id="GO:0019867">
    <property type="term" value="C:outer membrane"/>
    <property type="evidence" value="ECO:0007669"/>
    <property type="project" value="InterPro"/>
</dbReference>
<evidence type="ECO:0000313" key="3">
    <source>
        <dbReference type="Proteomes" id="UP001243844"/>
    </source>
</evidence>
<dbReference type="RefSeq" id="WP_308974679.1">
    <property type="nucleotide sequence ID" value="NZ_JAVIDL010000025.1"/>
</dbReference>
<accession>A0AAW8JBP3</accession>
<comment type="caution">
    <text evidence="2">The sequence shown here is derived from an EMBL/GenBank/DDBJ whole genome shotgun (WGS) entry which is preliminary data.</text>
</comment>
<dbReference type="GO" id="GO:0055085">
    <property type="term" value="P:transmembrane transport"/>
    <property type="evidence" value="ECO:0007669"/>
    <property type="project" value="TreeGrafter"/>
</dbReference>
<dbReference type="PANTHER" id="PTHR36920">
    <property type="match status" value="1"/>
</dbReference>
<evidence type="ECO:0000256" key="1">
    <source>
        <dbReference type="SAM" id="SignalP"/>
    </source>
</evidence>
<sequence>MQKIALMVVGLCCSNLAFAGLDMDRVKVRLGVTKIEPKDNPGDLYDGTRTHISNSYAGTVSNLYFLTPHVALDLLVGTAPKHDIYGNGEKIGTTRYLPPTLSVQYNFNPEGRFNPYVGLGVNYTYYLNEKLLSGDKLDITNSFGFAATLGMEYNVNKNWSVGAEMRYIDVNSDLRVNGTTVGNGDVNPTLYTLNVGYHF</sequence>
<dbReference type="InterPro" id="IPR011250">
    <property type="entry name" value="OMP/PagP_B-barrel"/>
</dbReference>
<reference evidence="2" key="1">
    <citation type="submission" date="2023-08" db="EMBL/GenBank/DDBJ databases">
        <title>Emergence of clinically-relevant ST2 carbapenem-resistant Acinetobacter baumannii strains in hospital sewages in Zhejiang, East of China.</title>
        <authorList>
            <person name="Kaichao C."/>
            <person name="Zhang R."/>
        </authorList>
    </citation>
    <scope>NUCLEOTIDE SEQUENCE</scope>
    <source>
        <strain evidence="2">M-RB-37</strain>
    </source>
</reference>
<feature type="signal peptide" evidence="1">
    <location>
        <begin position="1"/>
        <end position="19"/>
    </location>
</feature>
<keyword evidence="1" id="KW-0732">Signal</keyword>
<proteinExistence type="predicted"/>
<protein>
    <submittedName>
        <fullName evidence="2">OmpW family outer membrane protein</fullName>
    </submittedName>
</protein>
<organism evidence="2 3">
    <name type="scientific">Acinetobacter rudis</name>
    <dbReference type="NCBI Taxonomy" id="632955"/>
    <lineage>
        <taxon>Bacteria</taxon>
        <taxon>Pseudomonadati</taxon>
        <taxon>Pseudomonadota</taxon>
        <taxon>Gammaproteobacteria</taxon>
        <taxon>Moraxellales</taxon>
        <taxon>Moraxellaceae</taxon>
        <taxon>Acinetobacter</taxon>
    </lineage>
</organism>
<name>A0AAW8JBP3_9GAMM</name>
<dbReference type="SUPFAM" id="SSF56925">
    <property type="entry name" value="OMPA-like"/>
    <property type="match status" value="1"/>
</dbReference>